<dbReference type="AlphaFoldDB" id="A0A451CX78"/>
<gene>
    <name evidence="8" type="primary">ychF</name>
    <name evidence="8" type="ORF">BUCISPPS3390_130</name>
</gene>
<dbReference type="InterPro" id="IPR004396">
    <property type="entry name" value="ATPase_YchF/OLA1"/>
</dbReference>
<dbReference type="InterPro" id="IPR004095">
    <property type="entry name" value="TGS"/>
</dbReference>
<dbReference type="SUPFAM" id="SSF52540">
    <property type="entry name" value="P-loop containing nucleoside triphosphate hydrolases"/>
    <property type="match status" value="1"/>
</dbReference>
<evidence type="ECO:0000259" key="6">
    <source>
        <dbReference type="PROSITE" id="PS51710"/>
    </source>
</evidence>
<dbReference type="GO" id="GO:0005737">
    <property type="term" value="C:cytoplasm"/>
    <property type="evidence" value="ECO:0007669"/>
    <property type="project" value="TreeGrafter"/>
</dbReference>
<sequence length="362" mass="41620">MVYKCGIVGLPNVGKSALFNTITRLNIPSKNFPFCTIEPNIGIVSIPDNRLKKIAVCVSTKNIIHSCITLIDIAGLVKGASKGEGLGNKFLKKIRECDAILHIVRCFINNKITHIYNNVNPLRDINIINTELLLSDLDLCEKIFKKKSIQKNVNDVYHSIFLNLIKRCISQLQSGFFLKDLVFLEEELKILQQYQFLTLKPMIYIFNMTKDMCCNIDINELYKDKNVNLSTVIPVVLGHKYSINNNHYDVLSIQKNHLFFFDVDFNKFIRHLCNSLFLKTFFTAGPKEVKSWIFKAEKTAIQAAKIIHTDFSKGFIRAQVISYVDFVRYCNLIKIKQLGKMRSEGKKYIVQDGDIINFLFNI</sequence>
<dbReference type="InterPro" id="IPR023192">
    <property type="entry name" value="TGS-like_dom_sf"/>
</dbReference>
<dbReference type="GO" id="GO:0016887">
    <property type="term" value="F:ATP hydrolysis activity"/>
    <property type="evidence" value="ECO:0007669"/>
    <property type="project" value="InterPro"/>
</dbReference>
<dbReference type="Gene3D" id="3.40.50.300">
    <property type="entry name" value="P-loop containing nucleotide triphosphate hydrolases"/>
    <property type="match status" value="1"/>
</dbReference>
<dbReference type="InterPro" id="IPR027417">
    <property type="entry name" value="P-loop_NTPase"/>
</dbReference>
<dbReference type="EMBL" id="LR217692">
    <property type="protein sequence ID" value="VFP77702.1"/>
    <property type="molecule type" value="Genomic_DNA"/>
</dbReference>
<dbReference type="Proteomes" id="UP000294466">
    <property type="component" value="Chromosome"/>
</dbReference>
<dbReference type="PROSITE" id="PS51880">
    <property type="entry name" value="TGS"/>
    <property type="match status" value="1"/>
</dbReference>
<dbReference type="GO" id="GO:0005525">
    <property type="term" value="F:GTP binding"/>
    <property type="evidence" value="ECO:0007669"/>
    <property type="project" value="InterPro"/>
</dbReference>
<dbReference type="InterPro" id="IPR006073">
    <property type="entry name" value="GTP-bd"/>
</dbReference>
<dbReference type="OrthoDB" id="9810373at2"/>
<evidence type="ECO:0000256" key="3">
    <source>
        <dbReference type="ARBA" id="ARBA00022741"/>
    </source>
</evidence>
<name>A0A451CX78_9GAMM</name>
<evidence type="ECO:0000256" key="1">
    <source>
        <dbReference type="ARBA" id="ARBA00001946"/>
    </source>
</evidence>
<dbReference type="Gene3D" id="1.10.150.300">
    <property type="entry name" value="TGS-like domain"/>
    <property type="match status" value="1"/>
</dbReference>
<dbReference type="SUPFAM" id="SSF81271">
    <property type="entry name" value="TGS-like"/>
    <property type="match status" value="1"/>
</dbReference>
<dbReference type="NCBIfam" id="TIGR00092">
    <property type="entry name" value="redox-regulated ATPase YchF"/>
    <property type="match status" value="1"/>
</dbReference>
<dbReference type="InterPro" id="IPR012675">
    <property type="entry name" value="Beta-grasp_dom_sf"/>
</dbReference>
<dbReference type="PRINTS" id="PR00326">
    <property type="entry name" value="GTP1OBG"/>
</dbReference>
<dbReference type="PROSITE" id="PS51710">
    <property type="entry name" value="G_OBG"/>
    <property type="match status" value="1"/>
</dbReference>
<feature type="domain" description="TGS" evidence="7">
    <location>
        <begin position="277"/>
        <end position="360"/>
    </location>
</feature>
<protein>
    <submittedName>
        <fullName evidence="8">Ribosome-binding ATPase YchF</fullName>
    </submittedName>
</protein>
<evidence type="ECO:0000313" key="9">
    <source>
        <dbReference type="Proteomes" id="UP000294466"/>
    </source>
</evidence>
<dbReference type="InterPro" id="IPR031167">
    <property type="entry name" value="G_OBG"/>
</dbReference>
<dbReference type="RefSeq" id="WP_154060743.1">
    <property type="nucleotide sequence ID" value="NZ_LR217692.1"/>
</dbReference>
<accession>A0A451CX78</accession>
<dbReference type="Pfam" id="PF06071">
    <property type="entry name" value="YchF-GTPase_C"/>
    <property type="match status" value="1"/>
</dbReference>
<evidence type="ECO:0000259" key="7">
    <source>
        <dbReference type="PROSITE" id="PS51880"/>
    </source>
</evidence>
<dbReference type="Pfam" id="PF01926">
    <property type="entry name" value="MMR_HSR1"/>
    <property type="match status" value="1"/>
</dbReference>
<comment type="cofactor">
    <cofactor evidence="1">
        <name>Mg(2+)</name>
        <dbReference type="ChEBI" id="CHEBI:18420"/>
    </cofactor>
</comment>
<reference evidence="8 9" key="1">
    <citation type="submission" date="2019-02" db="EMBL/GenBank/DDBJ databases">
        <authorList>
            <person name="Manzano-Marin A."/>
            <person name="Manzano-Marin A."/>
        </authorList>
    </citation>
    <scope>NUCLEOTIDE SEQUENCE [LARGE SCALE GENOMIC DNA]</scope>
    <source>
        <strain evidence="8 9">BuCisplendens/pseudotsugae</strain>
    </source>
</reference>
<evidence type="ECO:0000256" key="2">
    <source>
        <dbReference type="ARBA" id="ARBA00022723"/>
    </source>
</evidence>
<dbReference type="GO" id="GO:0005524">
    <property type="term" value="F:ATP binding"/>
    <property type="evidence" value="ECO:0007669"/>
    <property type="project" value="UniProtKB-KW"/>
</dbReference>
<keyword evidence="4" id="KW-0067">ATP-binding</keyword>
<evidence type="ECO:0000313" key="8">
    <source>
        <dbReference type="EMBL" id="VFP77702.1"/>
    </source>
</evidence>
<dbReference type="GO" id="GO:0046872">
    <property type="term" value="F:metal ion binding"/>
    <property type="evidence" value="ECO:0007669"/>
    <property type="project" value="UniProtKB-KW"/>
</dbReference>
<organism evidence="8 9">
    <name type="scientific">Buchnera aphidicola</name>
    <name type="common">Cinara cf. splendens/pseudotsugae 3390</name>
    <dbReference type="NCBI Taxonomy" id="2518980"/>
    <lineage>
        <taxon>Bacteria</taxon>
        <taxon>Pseudomonadati</taxon>
        <taxon>Pseudomonadota</taxon>
        <taxon>Gammaproteobacteria</taxon>
        <taxon>Enterobacterales</taxon>
        <taxon>Erwiniaceae</taxon>
        <taxon>Buchnera</taxon>
    </lineage>
</organism>
<keyword evidence="3" id="KW-0547">Nucleotide-binding</keyword>
<keyword evidence="2" id="KW-0479">Metal-binding</keyword>
<dbReference type="PANTHER" id="PTHR23305:SF18">
    <property type="entry name" value="OBG-TYPE G DOMAIN-CONTAINING PROTEIN"/>
    <property type="match status" value="1"/>
</dbReference>
<evidence type="ECO:0000256" key="5">
    <source>
        <dbReference type="ARBA" id="ARBA00022842"/>
    </source>
</evidence>
<dbReference type="InterPro" id="IPR013029">
    <property type="entry name" value="YchF_C"/>
</dbReference>
<dbReference type="PANTHER" id="PTHR23305">
    <property type="entry name" value="OBG GTPASE FAMILY"/>
    <property type="match status" value="1"/>
</dbReference>
<dbReference type="InterPro" id="IPR012676">
    <property type="entry name" value="TGS-like"/>
</dbReference>
<proteinExistence type="predicted"/>
<dbReference type="Gene3D" id="3.10.20.30">
    <property type="match status" value="1"/>
</dbReference>
<keyword evidence="5" id="KW-0460">Magnesium</keyword>
<dbReference type="FunFam" id="3.10.20.30:FF:000001">
    <property type="entry name" value="Ribosome-binding ATPase YchF"/>
    <property type="match status" value="1"/>
</dbReference>
<evidence type="ECO:0000256" key="4">
    <source>
        <dbReference type="ARBA" id="ARBA00022840"/>
    </source>
</evidence>
<dbReference type="PIRSF" id="PIRSF006641">
    <property type="entry name" value="CHP00092"/>
    <property type="match status" value="1"/>
</dbReference>
<feature type="domain" description="OBG-type G" evidence="6">
    <location>
        <begin position="3"/>
        <end position="209"/>
    </location>
</feature>